<dbReference type="AlphaFoldDB" id="A0A927PE86"/>
<proteinExistence type="predicted"/>
<name>A0A927PE86_9MICO</name>
<evidence type="ECO:0000313" key="4">
    <source>
        <dbReference type="Proteomes" id="UP000610846"/>
    </source>
</evidence>
<evidence type="ECO:0000259" key="2">
    <source>
        <dbReference type="Pfam" id="PF07819"/>
    </source>
</evidence>
<dbReference type="InterPro" id="IPR012908">
    <property type="entry name" value="PGAP1-ab_dom-like"/>
</dbReference>
<dbReference type="RefSeq" id="WP_191829242.1">
    <property type="nucleotide sequence ID" value="NZ_JACYHB010000008.1"/>
</dbReference>
<feature type="region of interest" description="Disordered" evidence="1">
    <location>
        <begin position="513"/>
        <end position="532"/>
    </location>
</feature>
<dbReference type="Gene3D" id="3.40.50.1820">
    <property type="entry name" value="alpha/beta hydrolase"/>
    <property type="match status" value="1"/>
</dbReference>
<dbReference type="Proteomes" id="UP000610846">
    <property type="component" value="Unassembled WGS sequence"/>
</dbReference>
<reference evidence="3" key="1">
    <citation type="journal article" date="2018" name="Curr. Microbiol.">
        <title>Cellulosimicrobium arenosum sp. nov., Isolated from Marine Sediment Sand.</title>
        <authorList>
            <person name="Oh M."/>
            <person name="Kim J.H."/>
            <person name="Yoon J.H."/>
            <person name="Schumann P."/>
            <person name="Kim W."/>
        </authorList>
    </citation>
    <scope>NUCLEOTIDE SEQUENCE</scope>
    <source>
        <strain evidence="3">KCTC 49039</strain>
    </source>
</reference>
<protein>
    <recommendedName>
        <fullName evidence="2">GPI inositol-deacylase PGAP1-like alpha/beta domain-containing protein</fullName>
    </recommendedName>
</protein>
<dbReference type="GO" id="GO:0016788">
    <property type="term" value="F:hydrolase activity, acting on ester bonds"/>
    <property type="evidence" value="ECO:0007669"/>
    <property type="project" value="InterPro"/>
</dbReference>
<sequence length="532" mass="55125">MTDALPAPSVVIRGGGAPTAVDTVVVAAQALVVRTLAARLADVAGRCRSARVTLSGVGPSHFAVGGVGAWGGATVPSWPAAQPFPWWPAHVGRAKQAALDALDGLVAQVEQRESQVRGIGDRMQQAVTVYDDAALSAEQQVAALELLLRGAVVRFSPLGPFVPSVLEPVVGLGVDGAAPAVADWVRGEGFSPGRVATETAAGHPAAVAWLSRWIGLLDVGWWRRPWVPPGVGNASSVLNGFTSSDRSRYLDDPQVTRLATPPGLDLPDSRDAATALDAVDVLYDTDVLPGSVVSVQRVDKGAGEAPSWVVAIPGTQSGPGNVFSMRSNFTLMDDDVDHRADADSVKAVLAAMDDAGIRPDEDVLLVGHSQGGMVASVVAGATVGRYSVRHVVTAGSPVAGYELPKGVKGTHLETQGEGVSDLDAAENRATPERVTVTGEFRTAAGEPIGDVPHGVGFHQRVLAEATDVGDRGLEENLADVEEILAGDRDDPQLYEARLVEPPERCVAPLALPAPFGPPSFPPPGLVLPPRGA</sequence>
<reference evidence="3" key="2">
    <citation type="submission" date="2020-09" db="EMBL/GenBank/DDBJ databases">
        <authorList>
            <person name="Yu Y."/>
        </authorList>
    </citation>
    <scope>NUCLEOTIDE SEQUENCE</scope>
    <source>
        <strain evidence="3">KCTC 49039</strain>
    </source>
</reference>
<dbReference type="InterPro" id="IPR029058">
    <property type="entry name" value="AB_hydrolase_fold"/>
</dbReference>
<feature type="compositionally biased region" description="Pro residues" evidence="1">
    <location>
        <begin position="514"/>
        <end position="532"/>
    </location>
</feature>
<feature type="domain" description="GPI inositol-deacylase PGAP1-like alpha/beta" evidence="2">
    <location>
        <begin position="345"/>
        <end position="406"/>
    </location>
</feature>
<accession>A0A927PE86</accession>
<evidence type="ECO:0000256" key="1">
    <source>
        <dbReference type="SAM" id="MobiDB-lite"/>
    </source>
</evidence>
<dbReference type="EMBL" id="JACYHB010000008">
    <property type="protein sequence ID" value="MBD8079669.1"/>
    <property type="molecule type" value="Genomic_DNA"/>
</dbReference>
<comment type="caution">
    <text evidence="3">The sequence shown here is derived from an EMBL/GenBank/DDBJ whole genome shotgun (WGS) entry which is preliminary data.</text>
</comment>
<gene>
    <name evidence="3" type="ORF">IF651_11435</name>
</gene>
<organism evidence="3 4">
    <name type="scientific">Cellulosimicrobium arenosum</name>
    <dbReference type="NCBI Taxonomy" id="2708133"/>
    <lineage>
        <taxon>Bacteria</taxon>
        <taxon>Bacillati</taxon>
        <taxon>Actinomycetota</taxon>
        <taxon>Actinomycetes</taxon>
        <taxon>Micrococcales</taxon>
        <taxon>Promicromonosporaceae</taxon>
        <taxon>Cellulosimicrobium</taxon>
    </lineage>
</organism>
<dbReference type="SUPFAM" id="SSF53474">
    <property type="entry name" value="alpha/beta-Hydrolases"/>
    <property type="match status" value="1"/>
</dbReference>
<keyword evidence="4" id="KW-1185">Reference proteome</keyword>
<dbReference type="Pfam" id="PF07819">
    <property type="entry name" value="PGAP1"/>
    <property type="match status" value="1"/>
</dbReference>
<evidence type="ECO:0000313" key="3">
    <source>
        <dbReference type="EMBL" id="MBD8079669.1"/>
    </source>
</evidence>